<accession>A0A212RE64</accession>
<proteinExistence type="inferred from homology"/>
<feature type="domain" description="Flavoprotein" evidence="8">
    <location>
        <begin position="4"/>
        <end position="172"/>
    </location>
</feature>
<feature type="binding site" evidence="7">
    <location>
        <begin position="89"/>
        <end position="92"/>
    </location>
    <ligand>
        <name>FMN</name>
        <dbReference type="ChEBI" id="CHEBI:58210"/>
    </ligand>
</feature>
<feature type="binding site" evidence="7">
    <location>
        <position position="170"/>
    </location>
    <ligand>
        <name>dimethylallyl phosphate</name>
        <dbReference type="ChEBI" id="CHEBI:88052"/>
    </ligand>
</feature>
<protein>
    <recommendedName>
        <fullName evidence="7">Flavin prenyltransferase UbiX</fullName>
        <ecNumber evidence="7">2.5.1.129</ecNumber>
    </recommendedName>
</protein>
<dbReference type="Gene3D" id="3.40.50.1950">
    <property type="entry name" value="Flavin prenyltransferase-like"/>
    <property type="match status" value="1"/>
</dbReference>
<feature type="binding site" evidence="7">
    <location>
        <begin position="11"/>
        <end position="13"/>
    </location>
    <ligand>
        <name>FMN</name>
        <dbReference type="ChEBI" id="CHEBI:58210"/>
    </ligand>
</feature>
<keyword evidence="4 7" id="KW-0808">Transferase</keyword>
<dbReference type="SUPFAM" id="SSF52507">
    <property type="entry name" value="Homo-oligomeric flavin-containing Cys decarboxylases, HFCD"/>
    <property type="match status" value="1"/>
</dbReference>
<sequence>MAQRLIVGISGASGVIYGIRLLEVLRSNPEIETHLVLSPAARRTIVEETDYTVRQVLELADVVYPFHDIGAAIASGSFRTMGMVIIPCSIKTLGAIVSGYTADLMSRAADVTLKEGRPLVLVVRETPLHLGHLDLMRRAARMGAVIMPPVPAFYGRPRTLQDLIDQTVGRVLLRLGIENDLYTRWKESS</sequence>
<evidence type="ECO:0000256" key="5">
    <source>
        <dbReference type="ARBA" id="ARBA00050612"/>
    </source>
</evidence>
<dbReference type="InterPro" id="IPR036551">
    <property type="entry name" value="Flavin_trans-like"/>
</dbReference>
<dbReference type="FunFam" id="3.40.50.1950:FF:000001">
    <property type="entry name" value="Flavin prenyltransferase UbiX"/>
    <property type="match status" value="1"/>
</dbReference>
<dbReference type="NCBIfam" id="TIGR00421">
    <property type="entry name" value="ubiX_pad"/>
    <property type="match status" value="1"/>
</dbReference>
<feature type="binding site" evidence="7">
    <location>
        <position position="38"/>
    </location>
    <ligand>
        <name>FMN</name>
        <dbReference type="ChEBI" id="CHEBI:58210"/>
    </ligand>
</feature>
<comment type="similarity">
    <text evidence="6 7">Belongs to the UbiX/PAD1 family.</text>
</comment>
<evidence type="ECO:0000256" key="3">
    <source>
        <dbReference type="ARBA" id="ARBA00022643"/>
    </source>
</evidence>
<dbReference type="Pfam" id="PF02441">
    <property type="entry name" value="Flavoprotein"/>
    <property type="match status" value="1"/>
</dbReference>
<dbReference type="OrthoDB" id="9781577at2"/>
<evidence type="ECO:0000256" key="7">
    <source>
        <dbReference type="HAMAP-Rule" id="MF_01984"/>
    </source>
</evidence>
<evidence type="ECO:0000313" key="10">
    <source>
        <dbReference type="Proteomes" id="UP000197025"/>
    </source>
</evidence>
<dbReference type="RefSeq" id="WP_088571924.1">
    <property type="nucleotide sequence ID" value="NZ_FYEK01000044.1"/>
</dbReference>
<dbReference type="NCBIfam" id="NF004685">
    <property type="entry name" value="PRK06029.1"/>
    <property type="match status" value="1"/>
</dbReference>
<reference evidence="10" key="1">
    <citation type="submission" date="2017-06" db="EMBL/GenBank/DDBJ databases">
        <authorList>
            <person name="Varghese N."/>
            <person name="Submissions S."/>
        </authorList>
    </citation>
    <scope>NUCLEOTIDE SEQUENCE [LARGE SCALE GENOMIC DNA]</scope>
    <source>
        <strain evidence="10">JAD2</strain>
    </source>
</reference>
<keyword evidence="2 7" id="KW-0285">Flavoprotein</keyword>
<comment type="caution">
    <text evidence="7">Lacks conserved residue(s) required for the propagation of feature annotation.</text>
</comment>
<dbReference type="EMBL" id="FYEK01000044">
    <property type="protein sequence ID" value="SNB70620.1"/>
    <property type="molecule type" value="Genomic_DNA"/>
</dbReference>
<dbReference type="PANTHER" id="PTHR43374">
    <property type="entry name" value="FLAVIN PRENYLTRANSFERASE"/>
    <property type="match status" value="1"/>
</dbReference>
<dbReference type="EC" id="2.5.1.129" evidence="7"/>
<keyword evidence="3 7" id="KW-0288">FMN</keyword>
<dbReference type="InParanoid" id="A0A212RE64"/>
<dbReference type="FunCoup" id="A0A212RE64">
    <property type="interactions" value="167"/>
</dbReference>
<feature type="binding site" evidence="7">
    <location>
        <position position="124"/>
    </location>
    <ligand>
        <name>FMN</name>
        <dbReference type="ChEBI" id="CHEBI:58210"/>
    </ligand>
</feature>
<organism evidence="9 10">
    <name type="scientific">Thermoflexus hugenholtzii JAD2</name>
    <dbReference type="NCBI Taxonomy" id="877466"/>
    <lineage>
        <taxon>Bacteria</taxon>
        <taxon>Bacillati</taxon>
        <taxon>Chloroflexota</taxon>
        <taxon>Thermoflexia</taxon>
        <taxon>Thermoflexales</taxon>
        <taxon>Thermoflexaceae</taxon>
        <taxon>Thermoflexus</taxon>
    </lineage>
</organism>
<dbReference type="GO" id="GO:0106141">
    <property type="term" value="F:flavin prenyltransferase activity"/>
    <property type="evidence" value="ECO:0007669"/>
    <property type="project" value="UniProtKB-EC"/>
</dbReference>
<dbReference type="HAMAP" id="MF_01984">
    <property type="entry name" value="ubiX_pad"/>
    <property type="match status" value="1"/>
</dbReference>
<keyword evidence="1 7" id="KW-0637">Prenyltransferase</keyword>
<dbReference type="PANTHER" id="PTHR43374:SF1">
    <property type="entry name" value="FLAVIN PRENYLTRANSFERASE PAD1, MITOCHONDRIAL"/>
    <property type="match status" value="1"/>
</dbReference>
<evidence type="ECO:0000259" key="8">
    <source>
        <dbReference type="Pfam" id="PF02441"/>
    </source>
</evidence>
<dbReference type="AlphaFoldDB" id="A0A212RE64"/>
<keyword evidence="10" id="KW-1185">Reference proteome</keyword>
<dbReference type="InterPro" id="IPR003382">
    <property type="entry name" value="Flavoprotein"/>
</dbReference>
<evidence type="ECO:0000256" key="4">
    <source>
        <dbReference type="ARBA" id="ARBA00022679"/>
    </source>
</evidence>
<dbReference type="Proteomes" id="UP000197025">
    <property type="component" value="Unassembled WGS sequence"/>
</dbReference>
<evidence type="ECO:0000313" key="9">
    <source>
        <dbReference type="EMBL" id="SNB70620.1"/>
    </source>
</evidence>
<feature type="binding site" evidence="7">
    <location>
        <position position="154"/>
    </location>
    <ligand>
        <name>dimethylallyl phosphate</name>
        <dbReference type="ChEBI" id="CHEBI:88052"/>
    </ligand>
</feature>
<gene>
    <name evidence="7" type="primary">ubiX</name>
    <name evidence="9" type="ORF">SAMN02746019_00012760</name>
</gene>
<evidence type="ECO:0000256" key="1">
    <source>
        <dbReference type="ARBA" id="ARBA00022602"/>
    </source>
</evidence>
<dbReference type="GO" id="GO:0016831">
    <property type="term" value="F:carboxy-lyase activity"/>
    <property type="evidence" value="ECO:0007669"/>
    <property type="project" value="TreeGrafter"/>
</dbReference>
<comment type="function">
    <text evidence="7">Flavin prenyltransferase that catalyzes the synthesis of the prenylated FMN cofactor (prenyl-FMN) for 4-hydroxy-3-polyprenylbenzoic acid decarboxylase UbiD. The prenyltransferase is metal-independent and links a dimethylallyl moiety from dimethylallyl monophosphate (DMAP) to the flavin N5 and C6 atoms of FMN.</text>
</comment>
<dbReference type="InterPro" id="IPR004507">
    <property type="entry name" value="UbiX-like"/>
</dbReference>
<name>A0A212RE64_9CHLR</name>
<evidence type="ECO:0000256" key="6">
    <source>
        <dbReference type="ARBA" id="ARBA00060793"/>
    </source>
</evidence>
<comment type="catalytic activity">
    <reaction evidence="5 7">
        <text>dimethylallyl phosphate + FMNH2 = prenylated FMNH2 + phosphate</text>
        <dbReference type="Rhea" id="RHEA:37743"/>
        <dbReference type="ChEBI" id="CHEBI:43474"/>
        <dbReference type="ChEBI" id="CHEBI:57618"/>
        <dbReference type="ChEBI" id="CHEBI:87467"/>
        <dbReference type="ChEBI" id="CHEBI:88052"/>
        <dbReference type="EC" id="2.5.1.129"/>
    </reaction>
</comment>
<evidence type="ECO:0000256" key="2">
    <source>
        <dbReference type="ARBA" id="ARBA00022630"/>
    </source>
</evidence>